<dbReference type="InterPro" id="IPR018996">
    <property type="entry name" value="Man1/Src1-like_C"/>
</dbReference>
<feature type="region of interest" description="Disordered" evidence="7">
    <location>
        <begin position="70"/>
        <end position="266"/>
    </location>
</feature>
<gene>
    <name evidence="11" type="ORF">T310_4868</name>
</gene>
<dbReference type="GO" id="GO:0003682">
    <property type="term" value="F:chromatin binding"/>
    <property type="evidence" value="ECO:0007669"/>
    <property type="project" value="InterPro"/>
</dbReference>
<comment type="caution">
    <text evidence="11">The sequence shown here is derived from an EMBL/GenBank/DDBJ whole genome shotgun (WGS) entry which is preliminary data.</text>
</comment>
<dbReference type="InterPro" id="IPR036361">
    <property type="entry name" value="SAP_dom_sf"/>
</dbReference>
<dbReference type="PANTHER" id="PTHR47808">
    <property type="entry name" value="INNER NUCLEAR MEMBRANE PROTEIN HEH2-RELATED"/>
    <property type="match status" value="1"/>
</dbReference>
<dbReference type="CDD" id="cd12935">
    <property type="entry name" value="LEM_like"/>
    <property type="match status" value="1"/>
</dbReference>
<keyword evidence="5 8" id="KW-0472">Membrane</keyword>
<organism evidence="11 12">
    <name type="scientific">Rasamsonia emersonii (strain ATCC 16479 / CBS 393.64 / IMI 116815)</name>
    <dbReference type="NCBI Taxonomy" id="1408163"/>
    <lineage>
        <taxon>Eukaryota</taxon>
        <taxon>Fungi</taxon>
        <taxon>Dikarya</taxon>
        <taxon>Ascomycota</taxon>
        <taxon>Pezizomycotina</taxon>
        <taxon>Eurotiomycetes</taxon>
        <taxon>Eurotiomycetidae</taxon>
        <taxon>Eurotiales</taxon>
        <taxon>Trichocomaceae</taxon>
        <taxon>Rasamsonia</taxon>
    </lineage>
</organism>
<feature type="transmembrane region" description="Helical" evidence="8">
    <location>
        <begin position="346"/>
        <end position="363"/>
    </location>
</feature>
<sequence>MASINGLDDLDYLSPDFDLNSLTVPRLRAILVSHDVSYPASAKKAQLIRILEEEILPKAKKLLRERERVRRTSAGITDMSSQSTSATNDDDDADEPDRESMPPPPTPSTTSTVRRGRSRPSTRASTADTDENTMPPTPNSTRRRPGRPSRNTRVSDTETGEDTVATPSMADATPQTRSTTRRTRRSEALHSTEAVEPSPSIKTESRDGSVFTDDNPFQSGSSPTSWDQTPRAQTVSGDRKRRSTPRVSAESGLAKEERWKRTSEVPVKVKQEEDDIVATKSAFQSPVSRLRTPSPKVEEDSEDEEVVAGEEFTPEEQLALETEEAENRRAVTARRRPRKQGAASRAAPWIVILALLLGFGAWWRKEKIEIGFCGVGKTHWSLEETNVPEWFDVLEPQCEPCPPHAFCYPGFEVQCERDFILKPHPLSLGGLVPLVPTCEPDSEKSRRVKAVADRAVEELRERRARYECGDGQEVKSAAVSEPELKQTMMKKKRKGMSDAEFDDLWKGAIGEIVAREEVTSQQGPSSVLTLSSTSLARLPIGCALRRHLRLSLLAYRLPLSILVIAVAGLAYVRRQIQARRSDIARVPELVSTTLDRLSTQAALYARGEAPEPWIPIGQLRDDVLRTELRGSRREELWKRVRSVVEGNANVRAAVREGRGGEVSRVWEWIGGIGSVDSVRRESGRVRFSLSPGEKMGSEEQDGDKGARRESRKWDEGRPIY</sequence>
<feature type="region of interest" description="Disordered" evidence="7">
    <location>
        <begin position="280"/>
        <end position="310"/>
    </location>
</feature>
<evidence type="ECO:0000256" key="2">
    <source>
        <dbReference type="ARBA" id="ARBA00022553"/>
    </source>
</evidence>
<reference evidence="11 12" key="1">
    <citation type="submission" date="2015-04" db="EMBL/GenBank/DDBJ databases">
        <authorList>
            <person name="Heijne W.H."/>
            <person name="Fedorova N.D."/>
            <person name="Nierman W.C."/>
            <person name="Vollebregt A.W."/>
            <person name="Zhao Z."/>
            <person name="Wu L."/>
            <person name="Kumar M."/>
            <person name="Stam H."/>
            <person name="van den Berg M.A."/>
            <person name="Pel H.J."/>
        </authorList>
    </citation>
    <scope>NUCLEOTIDE SEQUENCE [LARGE SCALE GENOMIC DNA]</scope>
    <source>
        <strain evidence="11 12">CBS 393.64</strain>
    </source>
</reference>
<dbReference type="STRING" id="1408163.A0A0F4YTD3"/>
<dbReference type="OrthoDB" id="2503928at2759"/>
<dbReference type="InterPro" id="IPR041885">
    <property type="entry name" value="MAN1_winged_helix_dom"/>
</dbReference>
<evidence type="ECO:0000256" key="7">
    <source>
        <dbReference type="SAM" id="MobiDB-lite"/>
    </source>
</evidence>
<evidence type="ECO:0000259" key="10">
    <source>
        <dbReference type="Pfam" id="PF12949"/>
    </source>
</evidence>
<dbReference type="Proteomes" id="UP000053958">
    <property type="component" value="Unassembled WGS sequence"/>
</dbReference>
<keyword evidence="4 8" id="KW-1133">Transmembrane helix</keyword>
<evidence type="ECO:0000256" key="8">
    <source>
        <dbReference type="SAM" id="Phobius"/>
    </source>
</evidence>
<dbReference type="EMBL" id="LASV01000205">
    <property type="protein sequence ID" value="KKA21101.1"/>
    <property type="molecule type" value="Genomic_DNA"/>
</dbReference>
<evidence type="ECO:0000256" key="1">
    <source>
        <dbReference type="ARBA" id="ARBA00004540"/>
    </source>
</evidence>
<keyword evidence="3 8" id="KW-0812">Transmembrane</keyword>
<keyword evidence="2" id="KW-0597">Phosphoprotein</keyword>
<dbReference type="Gene3D" id="1.10.10.1180">
    <property type="entry name" value="MAN1, winged-helix domain"/>
    <property type="match status" value="1"/>
</dbReference>
<feature type="domain" description="Man1/Src1-like C-terminal" evidence="9">
    <location>
        <begin position="352"/>
        <end position="670"/>
    </location>
</feature>
<evidence type="ECO:0000256" key="6">
    <source>
        <dbReference type="ARBA" id="ARBA00023242"/>
    </source>
</evidence>
<dbReference type="GO" id="GO:0005783">
    <property type="term" value="C:endoplasmic reticulum"/>
    <property type="evidence" value="ECO:0007669"/>
    <property type="project" value="TreeGrafter"/>
</dbReference>
<comment type="subcellular location">
    <subcellularLocation>
        <location evidence="1">Nucleus inner membrane</location>
    </subcellularLocation>
</comment>
<evidence type="ECO:0000313" key="11">
    <source>
        <dbReference type="EMBL" id="KKA21101.1"/>
    </source>
</evidence>
<dbReference type="Gene3D" id="1.10.720.30">
    <property type="entry name" value="SAP domain"/>
    <property type="match status" value="1"/>
</dbReference>
<dbReference type="GeneID" id="25317215"/>
<proteinExistence type="predicted"/>
<dbReference type="Pfam" id="PF09402">
    <property type="entry name" value="MSC"/>
    <property type="match status" value="1"/>
</dbReference>
<feature type="compositionally biased region" description="Acidic residues" evidence="7">
    <location>
        <begin position="299"/>
        <end position="310"/>
    </location>
</feature>
<evidence type="ECO:0000256" key="3">
    <source>
        <dbReference type="ARBA" id="ARBA00022692"/>
    </source>
</evidence>
<evidence type="ECO:0000313" key="12">
    <source>
        <dbReference type="Proteomes" id="UP000053958"/>
    </source>
</evidence>
<feature type="compositionally biased region" description="Basic and acidic residues" evidence="7">
    <location>
        <begin position="253"/>
        <end position="266"/>
    </location>
</feature>
<evidence type="ECO:0000256" key="5">
    <source>
        <dbReference type="ARBA" id="ARBA00023136"/>
    </source>
</evidence>
<dbReference type="InterPro" id="IPR044780">
    <property type="entry name" value="Heh2/Src1"/>
</dbReference>
<evidence type="ECO:0000259" key="9">
    <source>
        <dbReference type="Pfam" id="PF09402"/>
    </source>
</evidence>
<dbReference type="Pfam" id="PF12949">
    <property type="entry name" value="HeH"/>
    <property type="match status" value="1"/>
</dbReference>
<dbReference type="PANTHER" id="PTHR47808:SF2">
    <property type="entry name" value="LEM DOMAIN-CONTAINING PROTEIN 2"/>
    <property type="match status" value="1"/>
</dbReference>
<protein>
    <submittedName>
        <fullName evidence="11">Sister chromatid separation protein (Src1)</fullName>
    </submittedName>
</protein>
<keyword evidence="12" id="KW-1185">Reference proteome</keyword>
<feature type="transmembrane region" description="Helical" evidence="8">
    <location>
        <begin position="553"/>
        <end position="572"/>
    </location>
</feature>
<dbReference type="AlphaFoldDB" id="A0A0F4YTD3"/>
<feature type="compositionally biased region" description="Basic and acidic residues" evidence="7">
    <location>
        <begin position="702"/>
        <end position="720"/>
    </location>
</feature>
<dbReference type="GO" id="GO:0005637">
    <property type="term" value="C:nuclear inner membrane"/>
    <property type="evidence" value="ECO:0007669"/>
    <property type="project" value="UniProtKB-SubCell"/>
</dbReference>
<feature type="region of interest" description="Disordered" evidence="7">
    <location>
        <begin position="686"/>
        <end position="720"/>
    </location>
</feature>
<name>A0A0F4YTD3_RASE3</name>
<keyword evidence="6" id="KW-0539">Nucleus</keyword>
<dbReference type="GO" id="GO:0034399">
    <property type="term" value="C:nuclear periphery"/>
    <property type="evidence" value="ECO:0007669"/>
    <property type="project" value="TreeGrafter"/>
</dbReference>
<accession>A0A0F4YTD3</accession>
<feature type="domain" description="HeH/LEM" evidence="10">
    <location>
        <begin position="19"/>
        <end position="53"/>
    </location>
</feature>
<feature type="compositionally biased region" description="Polar residues" evidence="7">
    <location>
        <begin position="215"/>
        <end position="236"/>
    </location>
</feature>
<dbReference type="InterPro" id="IPR025856">
    <property type="entry name" value="HeH/LEM_domain"/>
</dbReference>
<dbReference type="RefSeq" id="XP_013327713.1">
    <property type="nucleotide sequence ID" value="XM_013472259.1"/>
</dbReference>
<dbReference type="GO" id="GO:0071763">
    <property type="term" value="P:nuclear membrane organization"/>
    <property type="evidence" value="ECO:0007669"/>
    <property type="project" value="TreeGrafter"/>
</dbReference>
<evidence type="ECO:0000256" key="4">
    <source>
        <dbReference type="ARBA" id="ARBA00022989"/>
    </source>
</evidence>
<feature type="compositionally biased region" description="Acidic residues" evidence="7">
    <location>
        <begin position="88"/>
        <end position="97"/>
    </location>
</feature>